<reference evidence="2 3" key="1">
    <citation type="journal article" date="2024" name="Chem. Sci.">
        <title>Discovery of megapolipeptins by genome mining of a Burkholderiales bacteria collection.</title>
        <authorList>
            <person name="Paulo B.S."/>
            <person name="Recchia M.J.J."/>
            <person name="Lee S."/>
            <person name="Fergusson C.H."/>
            <person name="Romanowski S.B."/>
            <person name="Hernandez A."/>
            <person name="Krull N."/>
            <person name="Liu D.Y."/>
            <person name="Cavanagh H."/>
            <person name="Bos A."/>
            <person name="Gray C.A."/>
            <person name="Murphy B.T."/>
            <person name="Linington R.G."/>
            <person name="Eustaquio A.S."/>
        </authorList>
    </citation>
    <scope>NUCLEOTIDE SEQUENCE [LARGE SCALE GENOMIC DNA]</scope>
    <source>
        <strain evidence="2 3">RL17-374-BIF-D</strain>
    </source>
</reference>
<dbReference type="Proteomes" id="UP001629462">
    <property type="component" value="Unassembled WGS sequence"/>
</dbReference>
<sequence length="103" mass="10834">MYSPHKRGSLDDINYRAAIDSIGSAKPPRYRGIGGGSASGSVALLVGMLTTVYVGLMYSIPGGLACGLLAGLAAWGMFSFVGRFPRFCGLLVVAVIGYFVLRR</sequence>
<name>A0ABW9CKF0_9BURK</name>
<evidence type="ECO:0000313" key="2">
    <source>
        <dbReference type="EMBL" id="MFM0518047.1"/>
    </source>
</evidence>
<keyword evidence="1" id="KW-0472">Membrane</keyword>
<keyword evidence="1" id="KW-1133">Transmembrane helix</keyword>
<dbReference type="EMBL" id="JAQQDB010000009">
    <property type="protein sequence ID" value="MFM0518047.1"/>
    <property type="molecule type" value="Genomic_DNA"/>
</dbReference>
<gene>
    <name evidence="2" type="ORF">PQR08_11505</name>
</gene>
<comment type="caution">
    <text evidence="2">The sequence shown here is derived from an EMBL/GenBank/DDBJ whole genome shotgun (WGS) entry which is preliminary data.</text>
</comment>
<proteinExistence type="predicted"/>
<keyword evidence="1" id="KW-0812">Transmembrane</keyword>
<keyword evidence="3" id="KW-1185">Reference proteome</keyword>
<dbReference type="RefSeq" id="WP_408161302.1">
    <property type="nucleotide sequence ID" value="NZ_JAQQDB010000009.1"/>
</dbReference>
<feature type="transmembrane region" description="Helical" evidence="1">
    <location>
        <begin position="60"/>
        <end position="78"/>
    </location>
</feature>
<evidence type="ECO:0000256" key="1">
    <source>
        <dbReference type="SAM" id="Phobius"/>
    </source>
</evidence>
<protein>
    <submittedName>
        <fullName evidence="2">Uncharacterized protein</fullName>
    </submittedName>
</protein>
<evidence type="ECO:0000313" key="3">
    <source>
        <dbReference type="Proteomes" id="UP001629462"/>
    </source>
</evidence>
<accession>A0ABW9CKF0</accession>
<feature type="transmembrane region" description="Helical" evidence="1">
    <location>
        <begin position="84"/>
        <end position="101"/>
    </location>
</feature>
<organism evidence="2 3">
    <name type="scientific">Caballeronia jiangsuensis</name>
    <dbReference type="NCBI Taxonomy" id="1458357"/>
    <lineage>
        <taxon>Bacteria</taxon>
        <taxon>Pseudomonadati</taxon>
        <taxon>Pseudomonadota</taxon>
        <taxon>Betaproteobacteria</taxon>
        <taxon>Burkholderiales</taxon>
        <taxon>Burkholderiaceae</taxon>
        <taxon>Caballeronia</taxon>
    </lineage>
</organism>